<dbReference type="InterPro" id="IPR012101">
    <property type="entry name" value="Biotinidase-like_euk"/>
</dbReference>
<keyword evidence="2" id="KW-0732">Signal</keyword>
<dbReference type="SUPFAM" id="SSF56317">
    <property type="entry name" value="Carbon-nitrogen hydrolase"/>
    <property type="match status" value="1"/>
</dbReference>
<keyword evidence="7" id="KW-1185">Reference proteome</keyword>
<name>A0A6P8IAC2_ACTTE</name>
<gene>
    <name evidence="8" type="primary">LOC116300340</name>
</gene>
<evidence type="ECO:0000259" key="6">
    <source>
        <dbReference type="PROSITE" id="PS50263"/>
    </source>
</evidence>
<organism evidence="7 8">
    <name type="scientific">Actinia tenebrosa</name>
    <name type="common">Australian red waratah sea anemone</name>
    <dbReference type="NCBI Taxonomy" id="6105"/>
    <lineage>
        <taxon>Eukaryota</taxon>
        <taxon>Metazoa</taxon>
        <taxon>Cnidaria</taxon>
        <taxon>Anthozoa</taxon>
        <taxon>Hexacorallia</taxon>
        <taxon>Actiniaria</taxon>
        <taxon>Actiniidae</taxon>
        <taxon>Actinia</taxon>
    </lineage>
</organism>
<evidence type="ECO:0000256" key="4">
    <source>
        <dbReference type="ARBA" id="ARBA00023180"/>
    </source>
</evidence>
<keyword evidence="5" id="KW-0472">Membrane</keyword>
<dbReference type="RefSeq" id="XP_031565058.1">
    <property type="nucleotide sequence ID" value="XM_031709198.1"/>
</dbReference>
<dbReference type="PROSITE" id="PS50263">
    <property type="entry name" value="CN_HYDROLASE"/>
    <property type="match status" value="1"/>
</dbReference>
<evidence type="ECO:0000313" key="8">
    <source>
        <dbReference type="RefSeq" id="XP_031565058.1"/>
    </source>
</evidence>
<feature type="domain" description="CN hydrolase" evidence="6">
    <location>
        <begin position="62"/>
        <end position="337"/>
    </location>
</feature>
<feature type="transmembrane region" description="Helical" evidence="5">
    <location>
        <begin position="28"/>
        <end position="47"/>
    </location>
</feature>
<dbReference type="OrthoDB" id="10250282at2759"/>
<feature type="transmembrane region" description="Helical" evidence="5">
    <location>
        <begin position="533"/>
        <end position="556"/>
    </location>
</feature>
<accession>A0A6P8IAC2</accession>
<dbReference type="InterPro" id="IPR036526">
    <property type="entry name" value="C-N_Hydrolase_sf"/>
</dbReference>
<comment type="similarity">
    <text evidence="1">Belongs to the carbon-nitrogen hydrolase superfamily. BTD/VNN family.</text>
</comment>
<dbReference type="Gene3D" id="3.60.110.10">
    <property type="entry name" value="Carbon-nitrogen hydrolase"/>
    <property type="match status" value="1"/>
</dbReference>
<reference evidence="8" key="1">
    <citation type="submission" date="2025-08" db="UniProtKB">
        <authorList>
            <consortium name="RefSeq"/>
        </authorList>
    </citation>
    <scope>IDENTIFICATION</scope>
    <source>
        <tissue evidence="8">Tentacle</tissue>
    </source>
</reference>
<evidence type="ECO:0000256" key="3">
    <source>
        <dbReference type="ARBA" id="ARBA00022801"/>
    </source>
</evidence>
<keyword evidence="4" id="KW-0325">Glycoprotein</keyword>
<evidence type="ECO:0000256" key="5">
    <source>
        <dbReference type="SAM" id="Phobius"/>
    </source>
</evidence>
<dbReference type="InterPro" id="IPR040154">
    <property type="entry name" value="Biotinidase/VNN"/>
</dbReference>
<dbReference type="Pfam" id="PF19018">
    <property type="entry name" value="Vanin_C"/>
    <property type="match status" value="1"/>
</dbReference>
<dbReference type="KEGG" id="aten:116300340"/>
<keyword evidence="5" id="KW-1133">Transmembrane helix</keyword>
<evidence type="ECO:0000313" key="7">
    <source>
        <dbReference type="Proteomes" id="UP000515163"/>
    </source>
</evidence>
<dbReference type="InterPro" id="IPR043957">
    <property type="entry name" value="Vanin_C"/>
</dbReference>
<dbReference type="Proteomes" id="UP000515163">
    <property type="component" value="Unplaced"/>
</dbReference>
<dbReference type="PANTHER" id="PTHR10609">
    <property type="entry name" value="BIOTINIDASE-RELATED"/>
    <property type="match status" value="1"/>
</dbReference>
<protein>
    <submittedName>
        <fullName evidence="8">Pantetheinase-like</fullName>
    </submittedName>
</protein>
<dbReference type="AlphaFoldDB" id="A0A6P8IAC2"/>
<evidence type="ECO:0000256" key="1">
    <source>
        <dbReference type="ARBA" id="ARBA00008225"/>
    </source>
</evidence>
<dbReference type="Pfam" id="PF00795">
    <property type="entry name" value="CN_hydrolase"/>
    <property type="match status" value="1"/>
</dbReference>
<evidence type="ECO:0000256" key="2">
    <source>
        <dbReference type="ARBA" id="ARBA00022729"/>
    </source>
</evidence>
<dbReference type="GO" id="GO:0016811">
    <property type="term" value="F:hydrolase activity, acting on carbon-nitrogen (but not peptide) bonds, in linear amides"/>
    <property type="evidence" value="ECO:0007669"/>
    <property type="project" value="InterPro"/>
</dbReference>
<dbReference type="CDD" id="cd07567">
    <property type="entry name" value="biotinidase_like"/>
    <property type="match status" value="1"/>
</dbReference>
<dbReference type="InterPro" id="IPR003010">
    <property type="entry name" value="C-N_Hydrolase"/>
</dbReference>
<dbReference type="PANTHER" id="PTHR10609:SF27">
    <property type="entry name" value="CN HYDROLASE DOMAIN-CONTAINING PROTEIN-RELATED"/>
    <property type="match status" value="1"/>
</dbReference>
<proteinExistence type="inferred from homology"/>
<dbReference type="FunCoup" id="A0A6P8IAC2">
    <property type="interactions" value="73"/>
</dbReference>
<dbReference type="InParanoid" id="A0A6P8IAC2"/>
<sequence>MISITCGSSWYWQVNSAFHPPPKSTKMWASQFIFILLSLFATGAFAISNRDTKFVAAVYEHVFIAAENKSVVLSKQDAVAIVMRNMDIYESQMEKAKQKNASIIVFPEYGLTGFSYTRKSFKPFLEDIPDPTKIAWNPCQNPQTNHSTPILYRLSCLAKRYDMYVVVNMGDIKPCLTKTDQYCPTDGRYQYNTNIAFDNRGKLVARYHKQHPFMVEMEVINVPRFPEYISFDTPFGKIGTFICFDVLFYDPAVTLVNKHEIDHVVFPTAWFDVLPLFSAIGFHGSWARGMQVNFLAANTHVPPYLNTGSGIYSPNGVKSYYRSLSENGSLSIATLSKKPRDNLQNTSTGNTEKFKEVKNNEDSFYSDLFGDVFLFRELKESEGRLDVCYNKSEVCCGLSYKMKTKRADEMYALGVFDGLHTKEGQYYLRICTLIKCHGLDRKTCGQRTYNARTIFESFTLKSQLNTRYVFPQVVADGVSLLPGQWEHDRPVTYLKSKHQLSQSLLTAALFGRVYELDVNKSVPSSGAHMINNVILICILVLLGSFESSNIYVIYYFRSFEQFEKEFIYK</sequence>
<dbReference type="FunFam" id="3.60.110.10:FF:000001">
    <property type="entry name" value="biotinidase isoform X1"/>
    <property type="match status" value="1"/>
</dbReference>
<keyword evidence="3" id="KW-0378">Hydrolase</keyword>
<keyword evidence="5" id="KW-0812">Transmembrane</keyword>
<dbReference type="GeneID" id="116300340"/>